<dbReference type="EMBL" id="JAATHJ010000001">
    <property type="protein sequence ID" value="NJP36079.1"/>
    <property type="molecule type" value="Genomic_DNA"/>
</dbReference>
<keyword evidence="4" id="KW-0997">Cell inner membrane</keyword>
<proteinExistence type="inferred from homology"/>
<dbReference type="RefSeq" id="WP_168004361.1">
    <property type="nucleotide sequence ID" value="NZ_JAATHJ010000001.1"/>
</dbReference>
<keyword evidence="6 9" id="KW-1133">Transmembrane helix</keyword>
<dbReference type="GO" id="GO:0005886">
    <property type="term" value="C:plasma membrane"/>
    <property type="evidence" value="ECO:0007669"/>
    <property type="project" value="UniProtKB-SubCell"/>
</dbReference>
<name>A0A969PR84_9BACI</name>
<dbReference type="Pfam" id="PF04290">
    <property type="entry name" value="DctQ"/>
    <property type="match status" value="1"/>
</dbReference>
<dbReference type="PANTHER" id="PTHR35011:SF11">
    <property type="entry name" value="TRAP TRANSPORTER SMALL PERMEASE PROTEIN"/>
    <property type="match status" value="1"/>
</dbReference>
<keyword evidence="12" id="KW-1185">Reference proteome</keyword>
<comment type="similarity">
    <text evidence="8">Belongs to the TRAP transporter small permease family.</text>
</comment>
<evidence type="ECO:0000256" key="2">
    <source>
        <dbReference type="ARBA" id="ARBA00022448"/>
    </source>
</evidence>
<accession>A0A969PR84</accession>
<comment type="subcellular location">
    <subcellularLocation>
        <location evidence="1">Cell inner membrane</location>
        <topology evidence="1">Multi-pass membrane protein</topology>
    </subcellularLocation>
</comment>
<feature type="transmembrane region" description="Helical" evidence="9">
    <location>
        <begin position="16"/>
        <end position="35"/>
    </location>
</feature>
<dbReference type="InterPro" id="IPR055348">
    <property type="entry name" value="DctQ"/>
</dbReference>
<keyword evidence="7 9" id="KW-0472">Membrane</keyword>
<evidence type="ECO:0000313" key="12">
    <source>
        <dbReference type="Proteomes" id="UP000752012"/>
    </source>
</evidence>
<evidence type="ECO:0000256" key="1">
    <source>
        <dbReference type="ARBA" id="ARBA00004429"/>
    </source>
</evidence>
<evidence type="ECO:0000259" key="10">
    <source>
        <dbReference type="Pfam" id="PF04290"/>
    </source>
</evidence>
<evidence type="ECO:0000256" key="6">
    <source>
        <dbReference type="ARBA" id="ARBA00022989"/>
    </source>
</evidence>
<organism evidence="11 12">
    <name type="scientific">Alkalicoccus luteus</name>
    <dbReference type="NCBI Taxonomy" id="1237094"/>
    <lineage>
        <taxon>Bacteria</taxon>
        <taxon>Bacillati</taxon>
        <taxon>Bacillota</taxon>
        <taxon>Bacilli</taxon>
        <taxon>Bacillales</taxon>
        <taxon>Bacillaceae</taxon>
        <taxon>Alkalicoccus</taxon>
    </lineage>
</organism>
<feature type="domain" description="Tripartite ATP-independent periplasmic transporters DctQ component" evidence="10">
    <location>
        <begin position="28"/>
        <end position="152"/>
    </location>
</feature>
<feature type="transmembrane region" description="Helical" evidence="9">
    <location>
        <begin position="55"/>
        <end position="72"/>
    </location>
</feature>
<keyword evidence="2" id="KW-0813">Transport</keyword>
<gene>
    <name evidence="11" type="ORF">HCN83_00570</name>
</gene>
<dbReference type="GO" id="GO:0022857">
    <property type="term" value="F:transmembrane transporter activity"/>
    <property type="evidence" value="ECO:0007669"/>
    <property type="project" value="TreeGrafter"/>
</dbReference>
<feature type="transmembrane region" description="Helical" evidence="9">
    <location>
        <begin position="131"/>
        <end position="152"/>
    </location>
</feature>
<evidence type="ECO:0000256" key="5">
    <source>
        <dbReference type="ARBA" id="ARBA00022692"/>
    </source>
</evidence>
<evidence type="ECO:0000256" key="3">
    <source>
        <dbReference type="ARBA" id="ARBA00022475"/>
    </source>
</evidence>
<dbReference type="AlphaFoldDB" id="A0A969PR84"/>
<evidence type="ECO:0000313" key="11">
    <source>
        <dbReference type="EMBL" id="NJP36079.1"/>
    </source>
</evidence>
<dbReference type="Proteomes" id="UP000752012">
    <property type="component" value="Unassembled WGS sequence"/>
</dbReference>
<dbReference type="InterPro" id="IPR007387">
    <property type="entry name" value="TRAP_DctQ"/>
</dbReference>
<protein>
    <submittedName>
        <fullName evidence="11">TRAP transporter small permease</fullName>
    </submittedName>
</protein>
<dbReference type="PANTHER" id="PTHR35011">
    <property type="entry name" value="2,3-DIKETO-L-GULONATE TRAP TRANSPORTER SMALL PERMEASE PROTEIN YIAM"/>
    <property type="match status" value="1"/>
</dbReference>
<sequence>MKESILKVKRGMDKSLLVLSLLMLLLTVLVILYQVFSRQVLGTSPAWTEALSRVLFVWVGFLGIAYGFKAKLHIGVSIFVKQLPVSWQNGLEFFSKLLVITLGGILLYYGTTYTVLMWNSNIAGLGIPSSFLYAVLPITGFYVLLNGIELLFTKGMHQEYGMDEGRA</sequence>
<feature type="transmembrane region" description="Helical" evidence="9">
    <location>
        <begin position="93"/>
        <end position="111"/>
    </location>
</feature>
<evidence type="ECO:0000256" key="7">
    <source>
        <dbReference type="ARBA" id="ARBA00023136"/>
    </source>
</evidence>
<evidence type="ECO:0000256" key="9">
    <source>
        <dbReference type="SAM" id="Phobius"/>
    </source>
</evidence>
<keyword evidence="5 9" id="KW-0812">Transmembrane</keyword>
<evidence type="ECO:0000256" key="8">
    <source>
        <dbReference type="ARBA" id="ARBA00038436"/>
    </source>
</evidence>
<comment type="caution">
    <text evidence="11">The sequence shown here is derived from an EMBL/GenBank/DDBJ whole genome shotgun (WGS) entry which is preliminary data.</text>
</comment>
<dbReference type="GO" id="GO:0015740">
    <property type="term" value="P:C4-dicarboxylate transport"/>
    <property type="evidence" value="ECO:0007669"/>
    <property type="project" value="TreeGrafter"/>
</dbReference>
<evidence type="ECO:0000256" key="4">
    <source>
        <dbReference type="ARBA" id="ARBA00022519"/>
    </source>
</evidence>
<reference evidence="11 12" key="1">
    <citation type="submission" date="2020-03" db="EMBL/GenBank/DDBJ databases">
        <title>Assessment of the enzymatic potential of alkaline-tolerant lipase obtained from Bacillus luteus H11 (technogenic soil) for the bioremediation of saline soils contaminated with petroleum substances.</title>
        <authorList>
            <person name="Kalwasinska A."/>
        </authorList>
    </citation>
    <scope>NUCLEOTIDE SEQUENCE [LARGE SCALE GENOMIC DNA]</scope>
    <source>
        <strain evidence="11 12">H11</strain>
    </source>
</reference>
<keyword evidence="3" id="KW-1003">Cell membrane</keyword>